<organism evidence="2 3">
    <name type="scientific">Segatella baroniae B14</name>
    <dbReference type="NCBI Taxonomy" id="752555"/>
    <lineage>
        <taxon>Bacteria</taxon>
        <taxon>Pseudomonadati</taxon>
        <taxon>Bacteroidota</taxon>
        <taxon>Bacteroidia</taxon>
        <taxon>Bacteroidales</taxon>
        <taxon>Prevotellaceae</taxon>
        <taxon>Segatella</taxon>
    </lineage>
</organism>
<sequence length="45" mass="5097">MMGDGKHRVSFDRVIEVMKQTGHDIPSLYKETSAGGLAKNYRQED</sequence>
<reference evidence="2 3" key="1">
    <citation type="journal article" date="2010" name="Microb. Ecol.">
        <title>Comparative genome analysis of Prevotella ruminicola and Prevotella bryantii: insights into their environmental niche.</title>
        <authorList>
            <consortium name="North American Consortium for Rumen Bacteria"/>
            <person name="Purushe J."/>
            <person name="Fouts D.E."/>
            <person name="Morrison M."/>
            <person name="White B.A."/>
            <person name="Mackie R.I."/>
            <person name="Coutinho P.M."/>
            <person name="Henrissat B."/>
            <person name="Nelson K.E."/>
        </authorList>
    </citation>
    <scope>NUCLEOTIDE SEQUENCE [LARGE SCALE GENOMIC DNA]</scope>
    <source>
        <strain evidence="2 3">B14</strain>
    </source>
</reference>
<feature type="domain" description="Serine dehydratase-like alpha subunit" evidence="1">
    <location>
        <begin position="3"/>
        <end position="38"/>
    </location>
</feature>
<proteinExistence type="predicted"/>
<dbReference type="EMBL" id="ADWO01000020">
    <property type="protein sequence ID" value="EFI72910.1"/>
    <property type="molecule type" value="Genomic_DNA"/>
</dbReference>
<name>D8DUD5_9BACT</name>
<evidence type="ECO:0000313" key="2">
    <source>
        <dbReference type="EMBL" id="EFI72910.1"/>
    </source>
</evidence>
<dbReference type="AlphaFoldDB" id="D8DUD5"/>
<keyword evidence="3" id="KW-1185">Reference proteome</keyword>
<accession>D8DUD5</accession>
<evidence type="ECO:0000313" key="3">
    <source>
        <dbReference type="Proteomes" id="UP000004524"/>
    </source>
</evidence>
<protein>
    <submittedName>
        <fullName evidence="2">L-serine dehydratase, iron-sulfur-dependent, single chain form</fullName>
    </submittedName>
</protein>
<gene>
    <name evidence="2" type="primary">sda_2</name>
    <name evidence="2" type="ORF">PBR_0408</name>
</gene>
<dbReference type="InterPro" id="IPR005130">
    <property type="entry name" value="Ser_deHydtase-like_asu"/>
</dbReference>
<comment type="caution">
    <text evidence="2">The sequence shown here is derived from an EMBL/GenBank/DDBJ whole genome shotgun (WGS) entry which is preliminary data.</text>
</comment>
<evidence type="ECO:0000259" key="1">
    <source>
        <dbReference type="Pfam" id="PF03313"/>
    </source>
</evidence>
<dbReference type="Pfam" id="PF03313">
    <property type="entry name" value="SDH_alpha"/>
    <property type="match status" value="1"/>
</dbReference>
<dbReference type="Proteomes" id="UP000004524">
    <property type="component" value="Unassembled WGS sequence"/>
</dbReference>